<keyword evidence="3" id="KW-1185">Reference proteome</keyword>
<feature type="region of interest" description="Disordered" evidence="1">
    <location>
        <begin position="70"/>
        <end position="90"/>
    </location>
</feature>
<reference evidence="2 3" key="1">
    <citation type="journal article" date="2019" name="Commun. Biol.">
        <title>The bagworm genome reveals a unique fibroin gene that provides high tensile strength.</title>
        <authorList>
            <person name="Kono N."/>
            <person name="Nakamura H."/>
            <person name="Ohtoshi R."/>
            <person name="Tomita M."/>
            <person name="Numata K."/>
            <person name="Arakawa K."/>
        </authorList>
    </citation>
    <scope>NUCLEOTIDE SEQUENCE [LARGE SCALE GENOMIC DNA]</scope>
</reference>
<protein>
    <submittedName>
        <fullName evidence="2">Uncharacterized protein</fullName>
    </submittedName>
</protein>
<proteinExistence type="predicted"/>
<accession>A0A4C1TDB7</accession>
<sequence length="135" mass="15110">MVFVLVVPSAEDDMDATRRRGNKNFRGYRTGSRREVCVTTCADDVRRPLGGLRTARAYLSAGHRIRHQMTDDGARVRAASRESDAGSFQGESVDHVNEATDGMTFELIFCIRITEQLSLSNTDHFHISYSEVALQ</sequence>
<evidence type="ECO:0000256" key="1">
    <source>
        <dbReference type="SAM" id="MobiDB-lite"/>
    </source>
</evidence>
<comment type="caution">
    <text evidence="2">The sequence shown here is derived from an EMBL/GenBank/DDBJ whole genome shotgun (WGS) entry which is preliminary data.</text>
</comment>
<name>A0A4C1TDB7_EUMVA</name>
<feature type="compositionally biased region" description="Basic and acidic residues" evidence="1">
    <location>
        <begin position="70"/>
        <end position="84"/>
    </location>
</feature>
<dbReference type="AlphaFoldDB" id="A0A4C1TDB7"/>
<dbReference type="EMBL" id="BGZK01000047">
    <property type="protein sequence ID" value="GBP11570.1"/>
    <property type="molecule type" value="Genomic_DNA"/>
</dbReference>
<organism evidence="2 3">
    <name type="scientific">Eumeta variegata</name>
    <name type="common">Bagworm moth</name>
    <name type="synonym">Eumeta japonica</name>
    <dbReference type="NCBI Taxonomy" id="151549"/>
    <lineage>
        <taxon>Eukaryota</taxon>
        <taxon>Metazoa</taxon>
        <taxon>Ecdysozoa</taxon>
        <taxon>Arthropoda</taxon>
        <taxon>Hexapoda</taxon>
        <taxon>Insecta</taxon>
        <taxon>Pterygota</taxon>
        <taxon>Neoptera</taxon>
        <taxon>Endopterygota</taxon>
        <taxon>Lepidoptera</taxon>
        <taxon>Glossata</taxon>
        <taxon>Ditrysia</taxon>
        <taxon>Tineoidea</taxon>
        <taxon>Psychidae</taxon>
        <taxon>Oiketicinae</taxon>
        <taxon>Eumeta</taxon>
    </lineage>
</organism>
<evidence type="ECO:0000313" key="3">
    <source>
        <dbReference type="Proteomes" id="UP000299102"/>
    </source>
</evidence>
<gene>
    <name evidence="2" type="ORF">EVAR_77715_1</name>
</gene>
<dbReference type="Proteomes" id="UP000299102">
    <property type="component" value="Unassembled WGS sequence"/>
</dbReference>
<evidence type="ECO:0000313" key="2">
    <source>
        <dbReference type="EMBL" id="GBP11570.1"/>
    </source>
</evidence>